<accession>A0AAV8URM0</accession>
<dbReference type="PANTHER" id="PTHR12966:SF0">
    <property type="entry name" value="NADH DEHYDROGENASE [UBIQUINONE] 1 ALPHA SUBCOMPLEX SUBUNIT 13"/>
    <property type="match status" value="1"/>
</dbReference>
<evidence type="ECO:0000256" key="1">
    <source>
        <dbReference type="ARBA" id="ARBA00004298"/>
    </source>
</evidence>
<dbReference type="Pfam" id="PF06212">
    <property type="entry name" value="GRIM-19"/>
    <property type="match status" value="1"/>
</dbReference>
<keyword evidence="7 11" id="KW-0249">Electron transport</keyword>
<evidence type="ECO:0000256" key="9">
    <source>
        <dbReference type="ARBA" id="ARBA00023128"/>
    </source>
</evidence>
<evidence type="ECO:0000256" key="2">
    <source>
        <dbReference type="ARBA" id="ARBA00007312"/>
    </source>
</evidence>
<keyword evidence="14" id="KW-1185">Reference proteome</keyword>
<gene>
    <name evidence="13" type="ORF">NDN08_001669</name>
</gene>
<keyword evidence="6 11" id="KW-0999">Mitochondrion inner membrane</keyword>
<evidence type="ECO:0000256" key="5">
    <source>
        <dbReference type="ARBA" id="ARBA00022692"/>
    </source>
</evidence>
<proteinExistence type="inferred from homology"/>
<comment type="function">
    <text evidence="11">Complex I functions in the transfer of electrons from NADH to the respiratory chain. Accessory subunit of the mitochondrial membrane respiratory chain NADH dehydrogenase (Complex I), that is believed not to be involved in catalysis.</text>
</comment>
<evidence type="ECO:0000256" key="11">
    <source>
        <dbReference type="RuleBase" id="RU368034"/>
    </source>
</evidence>
<name>A0AAV8URM0_9RHOD</name>
<evidence type="ECO:0000256" key="8">
    <source>
        <dbReference type="ARBA" id="ARBA00022989"/>
    </source>
</evidence>
<feature type="compositionally biased region" description="Basic and acidic residues" evidence="12">
    <location>
        <begin position="29"/>
        <end position="38"/>
    </location>
</feature>
<evidence type="ECO:0000256" key="12">
    <source>
        <dbReference type="SAM" id="MobiDB-lite"/>
    </source>
</evidence>
<organism evidence="13 14">
    <name type="scientific">Rhodosorus marinus</name>
    <dbReference type="NCBI Taxonomy" id="101924"/>
    <lineage>
        <taxon>Eukaryota</taxon>
        <taxon>Rhodophyta</taxon>
        <taxon>Stylonematophyceae</taxon>
        <taxon>Stylonematales</taxon>
        <taxon>Stylonemataceae</taxon>
        <taxon>Rhodosorus</taxon>
    </lineage>
</organism>
<evidence type="ECO:0000256" key="7">
    <source>
        <dbReference type="ARBA" id="ARBA00022982"/>
    </source>
</evidence>
<keyword evidence="4 11" id="KW-0679">Respiratory chain</keyword>
<reference evidence="13 14" key="1">
    <citation type="journal article" date="2023" name="Nat. Commun.">
        <title>Origin of minicircular mitochondrial genomes in red algae.</title>
        <authorList>
            <person name="Lee Y."/>
            <person name="Cho C.H."/>
            <person name="Lee Y.M."/>
            <person name="Park S.I."/>
            <person name="Yang J.H."/>
            <person name="West J.A."/>
            <person name="Bhattacharya D."/>
            <person name="Yoon H.S."/>
        </authorList>
    </citation>
    <scope>NUCLEOTIDE SEQUENCE [LARGE SCALE GENOMIC DNA]</scope>
    <source>
        <strain evidence="13 14">CCMP1338</strain>
        <tissue evidence="13">Whole cell</tissue>
    </source>
</reference>
<evidence type="ECO:0000256" key="10">
    <source>
        <dbReference type="ARBA" id="ARBA00023136"/>
    </source>
</evidence>
<sequence>MCLRIKLGMVVLEERLLLVGRVGNGYAREGRNQMEGDLSKSGVGGPPKPPVAQAKQDGARPGGYKPLDYTRRVGTGQPKRALWWVGGFVIMQYFAWTKRLEIQKEYLQARDEHQEMRHYVRPYLQAEEDRILRVLRDRRIEKERELMHDVKGWSYDDNVYLTRGTGYVGLANHFSYADLDLDIR</sequence>
<evidence type="ECO:0000313" key="14">
    <source>
        <dbReference type="Proteomes" id="UP001157974"/>
    </source>
</evidence>
<comment type="subcellular location">
    <subcellularLocation>
        <location evidence="1 11">Mitochondrion inner membrane</location>
        <topology evidence="1 11">Single-pass membrane protein</topology>
        <orientation evidence="1 11">Matrix side</orientation>
    </subcellularLocation>
</comment>
<comment type="caution">
    <text evidence="13">The sequence shown here is derived from an EMBL/GenBank/DDBJ whole genome shotgun (WGS) entry which is preliminary data.</text>
</comment>
<dbReference type="InterPro" id="IPR009346">
    <property type="entry name" value="GRIM-19"/>
</dbReference>
<keyword evidence="9 11" id="KW-0496">Mitochondrion</keyword>
<dbReference type="AlphaFoldDB" id="A0AAV8URM0"/>
<evidence type="ECO:0000256" key="6">
    <source>
        <dbReference type="ARBA" id="ARBA00022792"/>
    </source>
</evidence>
<feature type="region of interest" description="Disordered" evidence="12">
    <location>
        <begin position="29"/>
        <end position="70"/>
    </location>
</feature>
<keyword evidence="8" id="KW-1133">Transmembrane helix</keyword>
<comment type="similarity">
    <text evidence="2 11">Belongs to the complex I NDUFA13 subunit family.</text>
</comment>
<keyword evidence="5" id="KW-0812">Transmembrane</keyword>
<evidence type="ECO:0000256" key="3">
    <source>
        <dbReference type="ARBA" id="ARBA00022448"/>
    </source>
</evidence>
<dbReference type="EMBL" id="JAMWBK010000005">
    <property type="protein sequence ID" value="KAJ8905159.1"/>
    <property type="molecule type" value="Genomic_DNA"/>
</dbReference>
<dbReference type="PANTHER" id="PTHR12966">
    <property type="entry name" value="NADH DEHYDROGENASE UBIQUINONE 1 ALPHA SUBCOMPLEX SUBUNIT 13"/>
    <property type="match status" value="1"/>
</dbReference>
<evidence type="ECO:0000313" key="13">
    <source>
        <dbReference type="EMBL" id="KAJ8905159.1"/>
    </source>
</evidence>
<protein>
    <recommendedName>
        <fullName evidence="11">NADH dehydrogenase [ubiquinone] 1 alpha subcomplex subunit 13</fullName>
    </recommendedName>
</protein>
<dbReference type="Proteomes" id="UP001157974">
    <property type="component" value="Unassembled WGS sequence"/>
</dbReference>
<evidence type="ECO:0000256" key="4">
    <source>
        <dbReference type="ARBA" id="ARBA00022660"/>
    </source>
</evidence>
<dbReference type="GO" id="GO:0045271">
    <property type="term" value="C:respiratory chain complex I"/>
    <property type="evidence" value="ECO:0007669"/>
    <property type="project" value="UniProtKB-UniRule"/>
</dbReference>
<keyword evidence="3 11" id="KW-0813">Transport</keyword>
<keyword evidence="10" id="KW-0472">Membrane</keyword>
<dbReference type="GO" id="GO:0005743">
    <property type="term" value="C:mitochondrial inner membrane"/>
    <property type="evidence" value="ECO:0007669"/>
    <property type="project" value="UniProtKB-SubCell"/>
</dbReference>